<dbReference type="AlphaFoldDB" id="A0A6A5ZJN7"/>
<evidence type="ECO:0000313" key="3">
    <source>
        <dbReference type="Proteomes" id="UP000799770"/>
    </source>
</evidence>
<reference evidence="2" key="1">
    <citation type="journal article" date="2020" name="Stud. Mycol.">
        <title>101 Dothideomycetes genomes: a test case for predicting lifestyles and emergence of pathogens.</title>
        <authorList>
            <person name="Haridas S."/>
            <person name="Albert R."/>
            <person name="Binder M."/>
            <person name="Bloem J."/>
            <person name="Labutti K."/>
            <person name="Salamov A."/>
            <person name="Andreopoulos B."/>
            <person name="Baker S."/>
            <person name="Barry K."/>
            <person name="Bills G."/>
            <person name="Bluhm B."/>
            <person name="Cannon C."/>
            <person name="Castanera R."/>
            <person name="Culley D."/>
            <person name="Daum C."/>
            <person name="Ezra D."/>
            <person name="Gonzalez J."/>
            <person name="Henrissat B."/>
            <person name="Kuo A."/>
            <person name="Liang C."/>
            <person name="Lipzen A."/>
            <person name="Lutzoni F."/>
            <person name="Magnuson J."/>
            <person name="Mondo S."/>
            <person name="Nolan M."/>
            <person name="Ohm R."/>
            <person name="Pangilinan J."/>
            <person name="Park H.-J."/>
            <person name="Ramirez L."/>
            <person name="Alfaro M."/>
            <person name="Sun H."/>
            <person name="Tritt A."/>
            <person name="Yoshinaga Y."/>
            <person name="Zwiers L.-H."/>
            <person name="Turgeon B."/>
            <person name="Goodwin S."/>
            <person name="Spatafora J."/>
            <person name="Crous P."/>
            <person name="Grigoriev I."/>
        </authorList>
    </citation>
    <scope>NUCLEOTIDE SEQUENCE</scope>
    <source>
        <strain evidence="2">CBS 627.86</strain>
    </source>
</reference>
<dbReference type="EMBL" id="ML977315">
    <property type="protein sequence ID" value="KAF2119495.1"/>
    <property type="molecule type" value="Genomic_DNA"/>
</dbReference>
<gene>
    <name evidence="2" type="ORF">BDV96DRAFT_567662</name>
</gene>
<dbReference type="Proteomes" id="UP000799770">
    <property type="component" value="Unassembled WGS sequence"/>
</dbReference>
<keyword evidence="1" id="KW-0472">Membrane</keyword>
<evidence type="ECO:0000313" key="2">
    <source>
        <dbReference type="EMBL" id="KAF2119495.1"/>
    </source>
</evidence>
<evidence type="ECO:0000256" key="1">
    <source>
        <dbReference type="SAM" id="Phobius"/>
    </source>
</evidence>
<keyword evidence="1" id="KW-1133">Transmembrane helix</keyword>
<keyword evidence="1" id="KW-0812">Transmembrane</keyword>
<dbReference type="OrthoDB" id="10628220at2759"/>
<feature type="transmembrane region" description="Helical" evidence="1">
    <location>
        <begin position="200"/>
        <end position="223"/>
    </location>
</feature>
<accession>A0A6A5ZJN7</accession>
<feature type="transmembrane region" description="Helical" evidence="1">
    <location>
        <begin position="126"/>
        <end position="147"/>
    </location>
</feature>
<sequence length="241" mass="26337">MSTTIFASVLYTSTSVLAILSFVIALLLVLVSLSLSSNLAVTTPLWLPTPFCSQSLSGCLPGDETCSPLPDCYIQVDVSTTSGPTALTIFAGVCGLLVGIAVLIAGTRLVRGEFWSEEAKHRYIRAFLSIALVYLIIAVAVLIYVFVVEYTQTHLTITDYYSKTLKGPFTREAWTCGLEQYSGQLDELHWTKAACTQAKVARWGLVPLTVCALVLVGCSISAWRREKEERGRDMRLNEVVA</sequence>
<proteinExistence type="predicted"/>
<name>A0A6A5ZJN7_9PLEO</name>
<organism evidence="2 3">
    <name type="scientific">Lophiotrema nucula</name>
    <dbReference type="NCBI Taxonomy" id="690887"/>
    <lineage>
        <taxon>Eukaryota</taxon>
        <taxon>Fungi</taxon>
        <taxon>Dikarya</taxon>
        <taxon>Ascomycota</taxon>
        <taxon>Pezizomycotina</taxon>
        <taxon>Dothideomycetes</taxon>
        <taxon>Pleosporomycetidae</taxon>
        <taxon>Pleosporales</taxon>
        <taxon>Lophiotremataceae</taxon>
        <taxon>Lophiotrema</taxon>
    </lineage>
</organism>
<protein>
    <submittedName>
        <fullName evidence="2">Uncharacterized protein</fullName>
    </submittedName>
</protein>
<keyword evidence="3" id="KW-1185">Reference proteome</keyword>
<feature type="transmembrane region" description="Helical" evidence="1">
    <location>
        <begin position="86"/>
        <end position="105"/>
    </location>
</feature>